<dbReference type="Proteomes" id="UP000019102">
    <property type="component" value="Unassembled WGS sequence"/>
</dbReference>
<dbReference type="EMBL" id="BAVS01000037">
    <property type="protein sequence ID" value="GAE95044.1"/>
    <property type="molecule type" value="Genomic_DNA"/>
</dbReference>
<evidence type="ECO:0000313" key="2">
    <source>
        <dbReference type="Proteomes" id="UP000019102"/>
    </source>
</evidence>
<gene>
    <name evidence="1" type="ORF">JCM21714_4250</name>
</gene>
<name>W4VQJ8_9BACI</name>
<dbReference type="AlphaFoldDB" id="W4VQJ8"/>
<reference evidence="1 2" key="1">
    <citation type="journal article" date="2014" name="Genome Announc.">
        <title>Draft Genome Sequence of the Boron-Tolerant and Moderately Halotolerant Bacterium Gracilibacillus boraciitolerans JCM 21714T.</title>
        <authorList>
            <person name="Ahmed I."/>
            <person name="Oshima K."/>
            <person name="Suda W."/>
            <person name="Kitamura K."/>
            <person name="Iida T."/>
            <person name="Ohmori Y."/>
            <person name="Fujiwara T."/>
            <person name="Hattori M."/>
            <person name="Ohkuma M."/>
        </authorList>
    </citation>
    <scope>NUCLEOTIDE SEQUENCE [LARGE SCALE GENOMIC DNA]</scope>
    <source>
        <strain evidence="1 2">JCM 21714</strain>
    </source>
</reference>
<dbReference type="RefSeq" id="WP_035725753.1">
    <property type="nucleotide sequence ID" value="NZ_BAVS01000037.1"/>
</dbReference>
<proteinExistence type="predicted"/>
<protein>
    <submittedName>
        <fullName evidence="1">Uncharacterized protein</fullName>
    </submittedName>
</protein>
<sequence length="131" mass="15921">MENVKALLEKNQIHVKDNDIKKWETYSYSLIEQTVEEIKDQKMKYPAAYITKVLENKHELFLHTRQHVHAENDNIAEILLQFIKRWEKHGIMPDWFIKDKLEKHLKSEFSLTEIENIWEDNKDYLIEVINK</sequence>
<accession>W4VQJ8</accession>
<organism evidence="1 2">
    <name type="scientific">Gracilibacillus boraciitolerans JCM 21714</name>
    <dbReference type="NCBI Taxonomy" id="1298598"/>
    <lineage>
        <taxon>Bacteria</taxon>
        <taxon>Bacillati</taxon>
        <taxon>Bacillota</taxon>
        <taxon>Bacilli</taxon>
        <taxon>Bacillales</taxon>
        <taxon>Bacillaceae</taxon>
        <taxon>Gracilibacillus</taxon>
    </lineage>
</organism>
<evidence type="ECO:0000313" key="1">
    <source>
        <dbReference type="EMBL" id="GAE95044.1"/>
    </source>
</evidence>
<keyword evidence="2" id="KW-1185">Reference proteome</keyword>
<comment type="caution">
    <text evidence="1">The sequence shown here is derived from an EMBL/GenBank/DDBJ whole genome shotgun (WGS) entry which is preliminary data.</text>
</comment>